<keyword evidence="7" id="KW-1185">Reference proteome</keyword>
<dbReference type="GO" id="GO:0034480">
    <property type="term" value="F:phosphatidylcholine phospholipase C activity"/>
    <property type="evidence" value="ECO:0007669"/>
    <property type="project" value="UniProtKB-EC"/>
</dbReference>
<proteinExistence type="inferred from homology"/>
<feature type="region of interest" description="Disordered" evidence="4">
    <location>
        <begin position="482"/>
        <end position="504"/>
    </location>
</feature>
<dbReference type="SUPFAM" id="SSF53649">
    <property type="entry name" value="Alkaline phosphatase-like"/>
    <property type="match status" value="1"/>
</dbReference>
<evidence type="ECO:0000313" key="7">
    <source>
        <dbReference type="Proteomes" id="UP000251993"/>
    </source>
</evidence>
<dbReference type="Proteomes" id="UP000251993">
    <property type="component" value="Chromosome"/>
</dbReference>
<evidence type="ECO:0000313" key="6">
    <source>
        <dbReference type="EMBL" id="AXE21002.1"/>
    </source>
</evidence>
<dbReference type="EC" id="3.1.4.3" evidence="2"/>
<evidence type="ECO:0000256" key="1">
    <source>
        <dbReference type="ARBA" id="ARBA00009717"/>
    </source>
</evidence>
<dbReference type="PROSITE" id="PS51318">
    <property type="entry name" value="TAT"/>
    <property type="match status" value="1"/>
</dbReference>
<dbReference type="AlphaFoldDB" id="A0A344TQT1"/>
<feature type="compositionally biased region" description="Basic and acidic residues" evidence="4">
    <location>
        <begin position="482"/>
        <end position="495"/>
    </location>
</feature>
<evidence type="ECO:0000256" key="4">
    <source>
        <dbReference type="SAM" id="MobiDB-lite"/>
    </source>
</evidence>
<keyword evidence="3" id="KW-0378">Hydrolase</keyword>
<dbReference type="GO" id="GO:0016042">
    <property type="term" value="P:lipid catabolic process"/>
    <property type="evidence" value="ECO:0007669"/>
    <property type="project" value="InterPro"/>
</dbReference>
<dbReference type="Pfam" id="PF05506">
    <property type="entry name" value="PLipase_C_C"/>
    <property type="match status" value="2"/>
</dbReference>
<evidence type="ECO:0000256" key="3">
    <source>
        <dbReference type="ARBA" id="ARBA00022801"/>
    </source>
</evidence>
<dbReference type="InterPro" id="IPR008475">
    <property type="entry name" value="PLipase_C_C"/>
</dbReference>
<dbReference type="PANTHER" id="PTHR31956:SF1">
    <property type="entry name" value="NON-SPECIFIC PHOSPHOLIPASE C1"/>
    <property type="match status" value="1"/>
</dbReference>
<dbReference type="InterPro" id="IPR017767">
    <property type="entry name" value="PC-PLC"/>
</dbReference>
<sequence length="858" mass="97646">MDTRRDFLKKAALLSGGASMWTLLPESIQKALEINPIQGSTYLDAEHIVVLMQENRSFDHCFGTLRGVRGYNDPRAITLPNKNLVWLQKNAAGETYAPFRLDIKDTKATWMSALPHSWENQVDARNDGKYDRWLDVKRSGNKEYANMPLTMGYYNREDIPFYYALADAFTVCDQHFCSSLTGTTPNRLYLWSGTVREKPDINSKANVRNSDVDYEDEASWTTFPERLEDNNISWRIYQNELSLPMGFTGDEEAWLANFTDNPIEWFTQYHVRFSSGYQKFLATQLKTLPDDIAALEQKLKTLPQTGKETEVAQKALKRKQDMLVLAKQDREKWSRENFEKLSQREKNLHQKAFTTNINDPHYHELTTHTYKDGDTERQVSIPKGDTLHQFREDVKTGKLPTVSWVVAPENFSDHPGAPWYGAWYISEVMDILTKNPDVWKKTIFIVTYDENDGYFDHVPPFVAPKPDLSDGKVSKGIDPSVEHVSMEQENKRKEASPQNKGRAGSIGLGYRVPMLIASPWSRGGYVNSQVFDHTSVLQFMEHFLSHKTKKKIEETNISAWRRTVCGDLTSAFRPYNGEEIKLPTSVVKDAFIQSVHKAKFKKAPSNFKQLSAAEIEQINQNPVASPLLPQQEKGIRPASALPYELYSEGKLSADKKSFQIHLSAKNDVFGNKAVGAPFQVYAPHKYRTQAGGAFEDLKAWSYAVTAGDTLTDTWPLQNFENDTYQLRVYGPNGFFREYNGNANDPQISAQCEYQRSSPQGKQLTGNVELKLRNLASEQKLKVKIIDNAYKTPTQTKTLDVVANKGSMLSVILDLKTSFGWYDFSVKVEGFDSFEQRFAGRVETGKTSFSDPVMGRVEL</sequence>
<dbReference type="RefSeq" id="WP_114069765.1">
    <property type="nucleotide sequence ID" value="NZ_CP030850.1"/>
</dbReference>
<feature type="domain" description="Bacterial phospholipase C C-terminal" evidence="5">
    <location>
        <begin position="637"/>
        <end position="741"/>
    </location>
</feature>
<accession>A0A344TQT1</accession>
<evidence type="ECO:0000259" key="5">
    <source>
        <dbReference type="Pfam" id="PF05506"/>
    </source>
</evidence>
<dbReference type="PANTHER" id="PTHR31956">
    <property type="entry name" value="NON-SPECIFIC PHOSPHOLIPASE C4-RELATED"/>
    <property type="match status" value="1"/>
</dbReference>
<gene>
    <name evidence="6" type="ORF">DR864_26315</name>
</gene>
<comment type="similarity">
    <text evidence="1">Belongs to the bacterial phospholipase C family.</text>
</comment>
<name>A0A344TQT1_9BACT</name>
<dbReference type="InterPro" id="IPR017850">
    <property type="entry name" value="Alkaline_phosphatase_core_sf"/>
</dbReference>
<evidence type="ECO:0000256" key="2">
    <source>
        <dbReference type="ARBA" id="ARBA00012018"/>
    </source>
</evidence>
<protein>
    <recommendedName>
        <fullName evidence="2">phospholipase C</fullName>
        <ecNumber evidence="2">3.1.4.3</ecNumber>
    </recommendedName>
</protein>
<dbReference type="InterPro" id="IPR006311">
    <property type="entry name" value="TAT_signal"/>
</dbReference>
<dbReference type="Gene3D" id="3.40.720.10">
    <property type="entry name" value="Alkaline Phosphatase, subunit A"/>
    <property type="match status" value="2"/>
</dbReference>
<dbReference type="EMBL" id="CP030850">
    <property type="protein sequence ID" value="AXE21002.1"/>
    <property type="molecule type" value="Genomic_DNA"/>
</dbReference>
<dbReference type="InterPro" id="IPR007312">
    <property type="entry name" value="Phosphoesterase"/>
</dbReference>
<reference evidence="6 7" key="1">
    <citation type="submission" date="2018-07" db="EMBL/GenBank/DDBJ databases">
        <title>Genome sequencing of Runella.</title>
        <authorList>
            <person name="Baek M.-G."/>
            <person name="Yi H."/>
        </authorList>
    </citation>
    <scope>NUCLEOTIDE SEQUENCE [LARGE SCALE GENOMIC DNA]</scope>
    <source>
        <strain evidence="6 7">HYN0085</strain>
    </source>
</reference>
<feature type="domain" description="Bacterial phospholipase C C-terminal" evidence="5">
    <location>
        <begin position="749"/>
        <end position="840"/>
    </location>
</feature>
<dbReference type="Pfam" id="PF04185">
    <property type="entry name" value="Phosphoesterase"/>
    <property type="match status" value="2"/>
</dbReference>
<dbReference type="KEGG" id="run:DR864_26315"/>
<organism evidence="6 7">
    <name type="scientific">Runella rosea</name>
    <dbReference type="NCBI Taxonomy" id="2259595"/>
    <lineage>
        <taxon>Bacteria</taxon>
        <taxon>Pseudomonadati</taxon>
        <taxon>Bacteroidota</taxon>
        <taxon>Cytophagia</taxon>
        <taxon>Cytophagales</taxon>
        <taxon>Spirosomataceae</taxon>
        <taxon>Runella</taxon>
    </lineage>
</organism>
<dbReference type="NCBIfam" id="TIGR03396">
    <property type="entry name" value="PC_PLC"/>
    <property type="match status" value="1"/>
</dbReference>
<dbReference type="OrthoDB" id="980947at2"/>